<dbReference type="InterPro" id="IPR019787">
    <property type="entry name" value="Znf_PHD-finger"/>
</dbReference>
<feature type="compositionally biased region" description="Polar residues" evidence="8">
    <location>
        <begin position="463"/>
        <end position="472"/>
    </location>
</feature>
<feature type="compositionally biased region" description="Pro residues" evidence="8">
    <location>
        <begin position="981"/>
        <end position="1004"/>
    </location>
</feature>
<sequence>MSTRSSTRAATASTSKDASATPVKTEQKQKGRTRKTAQSVPSESDQQKKENVKGKVLSKTPSKTPSRTPPAKKSSKPASPAYCTCKKGDDGTPMVQCGECQGWYHFRCVELKEEDAEDITVYICPSCLTTTGRRTTMTWEGPEAFEDTEPPAAKKQPAAKRIKRDSPLPEPLSESDEDPSSEDEYVAEDSKAKSKGVGKRQTRRISSSSESDSEVSDDAKPRRHRIRKRSGSPPQNALKRKSAPTSHAHPPKRNKSDAVLPTDDPTRKYCLGKLEELFRDVFLRYPHVRVESEGGETSIVQKPVEDLTEDERAALVDESKEFADELERCVFEIYSEPDKLNQPSAGSKYKDRFRMLQFNLSKPDRVVIHQRITNAEITPKEISLMSSTDLANEETKQSIKIAEKEALEHSILTPTAVPRAKITHKGLEELENVRGEPSTRRDGELALMEEERRERERMARLRVQTTERTASVSVPPESPLIAQQPCGGPPPVTLHTTTPTDALRSPPSPSAVASEKSPIPITPSSPAQPEVAEPELNLAEFINMEEEVDGPSQAPSETFPSPPPAVQPVVAGAPAPQSPAPQPDPSSISSTGLSPFAPKSEEPRPGSFDLNALWNTPRKEDSVHPAVSSSPQEPVMITSSPQVTALDKDIVVDTEEIGADDQDFDMFLEDKDSAQTSAEAQQAALAASPAVWTGKINMPLDSTIPQETPVVARQVGGRPLGNDSALWKTLFPSELLRIDGRVPVENSGKFLLQMRMNAAKELIAVAFSPASESSDVGFRILSDFLIAKGRHGLVFPWGNRPKDHHPGRELYIIPLLSDSPLPDYMELLDDLRLPRLRKANLLIGIWVLAKGKLAPPPAPPAAPAIPSLPQPQSRPDVQLPLQSTPPPPFPPATSAPPAPSMPATLAAEFATLSPEQIQLMIQTLTANATLPLPPAQPQLQRTPPPGQARPPTLMPPQPHVPYHTPPPPQAWGNQGQGYGPMYPPPAAPANPPMPPPTHTQPPPLSWDRPSEPYLRHGHDRDDRGGRGWRGGRGRGRGRTSDIPQKPVDSGWPRRPPRYDNSAPGPSSPTRRW</sequence>
<dbReference type="Gene3D" id="1.10.472.30">
    <property type="entry name" value="Transcription elongation factor S-II, central domain"/>
    <property type="match status" value="1"/>
</dbReference>
<gene>
    <name evidence="10" type="primary">BYE1</name>
    <name evidence="10" type="ORF">LshimejAT787_1005260</name>
</gene>
<evidence type="ECO:0000256" key="2">
    <source>
        <dbReference type="ARBA" id="ARBA00011050"/>
    </source>
</evidence>
<dbReference type="Pfam" id="PF00628">
    <property type="entry name" value="PHD"/>
    <property type="match status" value="1"/>
</dbReference>
<evidence type="ECO:0000256" key="3">
    <source>
        <dbReference type="ARBA" id="ARBA00021616"/>
    </source>
</evidence>
<dbReference type="InterPro" id="IPR003618">
    <property type="entry name" value="TFIIS_cen_dom"/>
</dbReference>
<dbReference type="InterPro" id="IPR012921">
    <property type="entry name" value="SPOC_C"/>
</dbReference>
<feature type="region of interest" description="Disordered" evidence="8">
    <location>
        <begin position="1"/>
        <end position="82"/>
    </location>
</feature>
<protein>
    <recommendedName>
        <fullName evidence="3">Transcription factor BYE1</fullName>
    </recommendedName>
</protein>
<dbReference type="PROSITE" id="PS51321">
    <property type="entry name" value="TFIIS_CENTRAL"/>
    <property type="match status" value="1"/>
</dbReference>
<dbReference type="InterPro" id="IPR011011">
    <property type="entry name" value="Znf_FYVE_PHD"/>
</dbReference>
<organism evidence="10 11">
    <name type="scientific">Lyophyllum shimeji</name>
    <name type="common">Hon-shimeji</name>
    <name type="synonym">Tricholoma shimeji</name>
    <dbReference type="NCBI Taxonomy" id="47721"/>
    <lineage>
        <taxon>Eukaryota</taxon>
        <taxon>Fungi</taxon>
        <taxon>Dikarya</taxon>
        <taxon>Basidiomycota</taxon>
        <taxon>Agaricomycotina</taxon>
        <taxon>Agaricomycetes</taxon>
        <taxon>Agaricomycetidae</taxon>
        <taxon>Agaricales</taxon>
        <taxon>Tricholomatineae</taxon>
        <taxon>Lyophyllaceae</taxon>
        <taxon>Lyophyllum</taxon>
    </lineage>
</organism>
<feature type="compositionally biased region" description="Pro residues" evidence="8">
    <location>
        <begin position="857"/>
        <end position="869"/>
    </location>
</feature>
<dbReference type="OrthoDB" id="436852at2759"/>
<dbReference type="PANTHER" id="PTHR11477:SF0">
    <property type="entry name" value="IP08861P-RELATED"/>
    <property type="match status" value="1"/>
</dbReference>
<reference evidence="10" key="1">
    <citation type="submission" date="2022-07" db="EMBL/GenBank/DDBJ databases">
        <title>The genome of Lyophyllum shimeji provides insight into the initial evolution of ectomycorrhizal fungal genome.</title>
        <authorList>
            <person name="Kobayashi Y."/>
            <person name="Shibata T."/>
            <person name="Hirakawa H."/>
            <person name="Shigenobu S."/>
            <person name="Nishiyama T."/>
            <person name="Yamada A."/>
            <person name="Hasebe M."/>
            <person name="Kawaguchi M."/>
        </authorList>
    </citation>
    <scope>NUCLEOTIDE SEQUENCE</scope>
    <source>
        <strain evidence="10">AT787</strain>
    </source>
</reference>
<feature type="region of interest" description="Disordered" evidence="8">
    <location>
        <begin position="432"/>
        <end position="613"/>
    </location>
</feature>
<evidence type="ECO:0000256" key="1">
    <source>
        <dbReference type="ARBA" id="ARBA00002311"/>
    </source>
</evidence>
<dbReference type="CDD" id="cd21538">
    <property type="entry name" value="SPOC_TFIIS"/>
    <property type="match status" value="1"/>
</dbReference>
<feature type="compositionally biased region" description="Basic and acidic residues" evidence="8">
    <location>
        <begin position="432"/>
        <end position="459"/>
    </location>
</feature>
<dbReference type="InterPro" id="IPR001965">
    <property type="entry name" value="Znf_PHD"/>
</dbReference>
<name>A0A9P3PVD4_LYOSH</name>
<dbReference type="AlphaFoldDB" id="A0A9P3PVD4"/>
<keyword evidence="11" id="KW-1185">Reference proteome</keyword>
<feature type="compositionally biased region" description="Basic and acidic residues" evidence="8">
    <location>
        <begin position="1008"/>
        <end position="1025"/>
    </location>
</feature>
<dbReference type="CDD" id="cd15522">
    <property type="entry name" value="PHD_TAF3"/>
    <property type="match status" value="1"/>
</dbReference>
<feature type="region of interest" description="Disordered" evidence="8">
    <location>
        <begin position="930"/>
        <end position="1072"/>
    </location>
</feature>
<evidence type="ECO:0000256" key="8">
    <source>
        <dbReference type="SAM" id="MobiDB-lite"/>
    </source>
</evidence>
<keyword evidence="4" id="KW-0479">Metal-binding</keyword>
<keyword evidence="7" id="KW-0539">Nucleus</keyword>
<dbReference type="GO" id="GO:0005634">
    <property type="term" value="C:nucleus"/>
    <property type="evidence" value="ECO:0007669"/>
    <property type="project" value="TreeGrafter"/>
</dbReference>
<feature type="region of interest" description="Disordered" evidence="8">
    <location>
        <begin position="857"/>
        <end position="901"/>
    </location>
</feature>
<comment type="caution">
    <text evidence="10">The sequence shown here is derived from an EMBL/GenBank/DDBJ whole genome shotgun (WGS) entry which is preliminary data.</text>
</comment>
<feature type="compositionally biased region" description="Acidic residues" evidence="8">
    <location>
        <begin position="173"/>
        <end position="187"/>
    </location>
</feature>
<dbReference type="SUPFAM" id="SSF46942">
    <property type="entry name" value="Elongation factor TFIIS domain 2"/>
    <property type="match status" value="1"/>
</dbReference>
<feature type="compositionally biased region" description="Low complexity" evidence="8">
    <location>
        <begin position="58"/>
        <end position="81"/>
    </location>
</feature>
<evidence type="ECO:0000256" key="5">
    <source>
        <dbReference type="ARBA" id="ARBA00022771"/>
    </source>
</evidence>
<keyword evidence="5" id="KW-0863">Zinc-finger</keyword>
<keyword evidence="6" id="KW-0862">Zinc</keyword>
<feature type="domain" description="TFIIS central" evidence="9">
    <location>
        <begin position="266"/>
        <end position="418"/>
    </location>
</feature>
<evidence type="ECO:0000313" key="11">
    <source>
        <dbReference type="Proteomes" id="UP001063166"/>
    </source>
</evidence>
<feature type="compositionally biased region" description="Pro residues" evidence="8">
    <location>
        <begin position="883"/>
        <end position="900"/>
    </location>
</feature>
<dbReference type="InterPro" id="IPR013083">
    <property type="entry name" value="Znf_RING/FYVE/PHD"/>
</dbReference>
<dbReference type="InterPro" id="IPR019786">
    <property type="entry name" value="Zinc_finger_PHD-type_CS"/>
</dbReference>
<dbReference type="Pfam" id="PF07500">
    <property type="entry name" value="TFIIS_M"/>
    <property type="match status" value="1"/>
</dbReference>
<accession>A0A9P3PVD4</accession>
<dbReference type="PROSITE" id="PS01359">
    <property type="entry name" value="ZF_PHD_1"/>
    <property type="match status" value="1"/>
</dbReference>
<feature type="compositionally biased region" description="Basic residues" evidence="8">
    <location>
        <begin position="221"/>
        <end position="230"/>
    </location>
</feature>
<comment type="function">
    <text evidence="1">Negative regulator of transcription elongation.</text>
</comment>
<dbReference type="SUPFAM" id="SSF57903">
    <property type="entry name" value="FYVE/PHD zinc finger"/>
    <property type="match status" value="1"/>
</dbReference>
<dbReference type="GO" id="GO:0006351">
    <property type="term" value="P:DNA-templated transcription"/>
    <property type="evidence" value="ECO:0007669"/>
    <property type="project" value="InterPro"/>
</dbReference>
<feature type="region of interest" description="Disordered" evidence="8">
    <location>
        <begin position="140"/>
        <end position="265"/>
    </location>
</feature>
<feature type="compositionally biased region" description="Polar residues" evidence="8">
    <location>
        <begin position="1063"/>
        <end position="1072"/>
    </location>
</feature>
<comment type="similarity">
    <text evidence="2">Belongs to the BYE1 family.</text>
</comment>
<dbReference type="EMBL" id="BRPK01000010">
    <property type="protein sequence ID" value="GLB41926.1"/>
    <property type="molecule type" value="Genomic_DNA"/>
</dbReference>
<evidence type="ECO:0000256" key="4">
    <source>
        <dbReference type="ARBA" id="ARBA00022723"/>
    </source>
</evidence>
<dbReference type="SMART" id="SM00249">
    <property type="entry name" value="PHD"/>
    <property type="match status" value="1"/>
</dbReference>
<feature type="compositionally biased region" description="Pro residues" evidence="8">
    <location>
        <begin position="931"/>
        <end position="969"/>
    </location>
</feature>
<dbReference type="PANTHER" id="PTHR11477">
    <property type="entry name" value="TRANSCRIPTION FACTOR S-II ZINC FINGER DOMAIN-CONTAINING PROTEIN"/>
    <property type="match status" value="1"/>
</dbReference>
<proteinExistence type="inferred from homology"/>
<dbReference type="Gene3D" id="3.30.40.10">
    <property type="entry name" value="Zinc/RING finger domain, C3HC4 (zinc finger)"/>
    <property type="match status" value="1"/>
</dbReference>
<dbReference type="Proteomes" id="UP001063166">
    <property type="component" value="Unassembled WGS sequence"/>
</dbReference>
<dbReference type="Pfam" id="PF07744">
    <property type="entry name" value="SPOC"/>
    <property type="match status" value="1"/>
</dbReference>
<evidence type="ECO:0000256" key="6">
    <source>
        <dbReference type="ARBA" id="ARBA00022833"/>
    </source>
</evidence>
<evidence type="ECO:0000256" key="7">
    <source>
        <dbReference type="ARBA" id="ARBA00023242"/>
    </source>
</evidence>
<dbReference type="GO" id="GO:0008270">
    <property type="term" value="F:zinc ion binding"/>
    <property type="evidence" value="ECO:0007669"/>
    <property type="project" value="UniProtKB-KW"/>
</dbReference>
<feature type="compositionally biased region" description="Basic residues" evidence="8">
    <location>
        <begin position="193"/>
        <end position="203"/>
    </location>
</feature>
<dbReference type="InterPro" id="IPR036575">
    <property type="entry name" value="TFIIS_cen_dom_sf"/>
</dbReference>
<evidence type="ECO:0000259" key="9">
    <source>
        <dbReference type="PROSITE" id="PS51321"/>
    </source>
</evidence>
<feature type="compositionally biased region" description="Low complexity" evidence="8">
    <location>
        <begin position="1"/>
        <end position="21"/>
    </location>
</feature>
<evidence type="ECO:0000313" key="10">
    <source>
        <dbReference type="EMBL" id="GLB41926.1"/>
    </source>
</evidence>